<name>A0A392TC59_9FABA</name>
<evidence type="ECO:0000256" key="1">
    <source>
        <dbReference type="SAM" id="Coils"/>
    </source>
</evidence>
<sequence length="74" mass="8269">MEKLSKEIADLKTSREEEMEKLKKDYEDKLTKVKENHASETRKLGEEAKALGETITSLTQERDAAVATSSELAG</sequence>
<comment type="caution">
    <text evidence="2">The sequence shown here is derived from an EMBL/GenBank/DDBJ whole genome shotgun (WGS) entry which is preliminary data.</text>
</comment>
<feature type="non-terminal residue" evidence="2">
    <location>
        <position position="74"/>
    </location>
</feature>
<accession>A0A392TC59</accession>
<evidence type="ECO:0000313" key="2">
    <source>
        <dbReference type="EMBL" id="MCI58733.1"/>
    </source>
</evidence>
<evidence type="ECO:0000313" key="3">
    <source>
        <dbReference type="Proteomes" id="UP000265520"/>
    </source>
</evidence>
<feature type="coiled-coil region" evidence="1">
    <location>
        <begin position="1"/>
        <end position="43"/>
    </location>
</feature>
<dbReference type="AlphaFoldDB" id="A0A392TC59"/>
<dbReference type="EMBL" id="LXQA010550787">
    <property type="protein sequence ID" value="MCI58733.1"/>
    <property type="molecule type" value="Genomic_DNA"/>
</dbReference>
<reference evidence="2 3" key="1">
    <citation type="journal article" date="2018" name="Front. Plant Sci.">
        <title>Red Clover (Trifolium pratense) and Zigzag Clover (T. medium) - A Picture of Genomic Similarities and Differences.</title>
        <authorList>
            <person name="Dluhosova J."/>
            <person name="Istvanek J."/>
            <person name="Nedelnik J."/>
            <person name="Repkova J."/>
        </authorList>
    </citation>
    <scope>NUCLEOTIDE SEQUENCE [LARGE SCALE GENOMIC DNA]</scope>
    <source>
        <strain evidence="3">cv. 10/8</strain>
        <tissue evidence="2">Leaf</tissue>
    </source>
</reference>
<keyword evidence="1" id="KW-0175">Coiled coil</keyword>
<dbReference type="Proteomes" id="UP000265520">
    <property type="component" value="Unassembled WGS sequence"/>
</dbReference>
<organism evidence="2 3">
    <name type="scientific">Trifolium medium</name>
    <dbReference type="NCBI Taxonomy" id="97028"/>
    <lineage>
        <taxon>Eukaryota</taxon>
        <taxon>Viridiplantae</taxon>
        <taxon>Streptophyta</taxon>
        <taxon>Embryophyta</taxon>
        <taxon>Tracheophyta</taxon>
        <taxon>Spermatophyta</taxon>
        <taxon>Magnoliopsida</taxon>
        <taxon>eudicotyledons</taxon>
        <taxon>Gunneridae</taxon>
        <taxon>Pentapetalae</taxon>
        <taxon>rosids</taxon>
        <taxon>fabids</taxon>
        <taxon>Fabales</taxon>
        <taxon>Fabaceae</taxon>
        <taxon>Papilionoideae</taxon>
        <taxon>50 kb inversion clade</taxon>
        <taxon>NPAAA clade</taxon>
        <taxon>Hologalegina</taxon>
        <taxon>IRL clade</taxon>
        <taxon>Trifolieae</taxon>
        <taxon>Trifolium</taxon>
    </lineage>
</organism>
<proteinExistence type="predicted"/>
<protein>
    <submittedName>
        <fullName evidence="2">Uncharacterized protein</fullName>
    </submittedName>
</protein>
<keyword evidence="3" id="KW-1185">Reference proteome</keyword>